<reference evidence="2" key="1">
    <citation type="journal article" date="2011" name="Nature">
        <title>Genome sequence and analysis of the tuber crop potato.</title>
        <authorList>
            <consortium name="The Potato Genome Sequencing Consortium"/>
        </authorList>
    </citation>
    <scope>NUCLEOTIDE SEQUENCE [LARGE SCALE GENOMIC DNA]</scope>
    <source>
        <strain evidence="2">cv. DM1-3 516 R44</strain>
    </source>
</reference>
<dbReference type="EnsemblPlants" id="PGSC0003DMT400094909">
    <property type="protein sequence ID" value="PGSC0003DMT400094909"/>
    <property type="gene ID" value="PGSC0003DMG400044480"/>
</dbReference>
<dbReference type="Proteomes" id="UP000011115">
    <property type="component" value="Unassembled WGS sequence"/>
</dbReference>
<evidence type="ECO:0000313" key="1">
    <source>
        <dbReference type="EnsemblPlants" id="PGSC0003DMT400094909"/>
    </source>
</evidence>
<name>M1DV53_SOLTU</name>
<dbReference type="HOGENOM" id="CLU_029307_9_2_1"/>
<reference evidence="1" key="2">
    <citation type="submission" date="2015-06" db="UniProtKB">
        <authorList>
            <consortium name="EnsemblPlants"/>
        </authorList>
    </citation>
    <scope>IDENTIFICATION</scope>
    <source>
        <strain evidence="1">DM1-3 516 R44</strain>
    </source>
</reference>
<dbReference type="Gramene" id="PGSC0003DMT400094909">
    <property type="protein sequence ID" value="PGSC0003DMT400094909"/>
    <property type="gene ID" value="PGSC0003DMG400044480"/>
</dbReference>
<evidence type="ECO:0008006" key="3">
    <source>
        <dbReference type="Google" id="ProtNLM"/>
    </source>
</evidence>
<proteinExistence type="predicted"/>
<accession>M1DV53</accession>
<protein>
    <recommendedName>
        <fullName evidence="3">Integrase core domain containing protein</fullName>
    </recommendedName>
</protein>
<keyword evidence="2" id="KW-1185">Reference proteome</keyword>
<organism evidence="1 2">
    <name type="scientific">Solanum tuberosum</name>
    <name type="common">Potato</name>
    <dbReference type="NCBI Taxonomy" id="4113"/>
    <lineage>
        <taxon>Eukaryota</taxon>
        <taxon>Viridiplantae</taxon>
        <taxon>Streptophyta</taxon>
        <taxon>Embryophyta</taxon>
        <taxon>Tracheophyta</taxon>
        <taxon>Spermatophyta</taxon>
        <taxon>Magnoliopsida</taxon>
        <taxon>eudicotyledons</taxon>
        <taxon>Gunneridae</taxon>
        <taxon>Pentapetalae</taxon>
        <taxon>asterids</taxon>
        <taxon>lamiids</taxon>
        <taxon>Solanales</taxon>
        <taxon>Solanaceae</taxon>
        <taxon>Solanoideae</taxon>
        <taxon>Solaneae</taxon>
        <taxon>Solanum</taxon>
    </lineage>
</organism>
<evidence type="ECO:0000313" key="2">
    <source>
        <dbReference type="Proteomes" id="UP000011115"/>
    </source>
</evidence>
<sequence length="156" mass="18230">MLIDQLLPGGTLKQSYTITVLLLDNMAKISQEIEEDLLMTALMTQMDELKRNMMKVEAHCKRKDKYIPPHNRRNNENKEIKRIEGMLSTILHKVTEQDKDLEGLKDDIEGMKRIIWTHSKAVQLLEDLMSHALPQFHQQKNRGWPNENMANPNNEI</sequence>
<dbReference type="PaxDb" id="4113-PGSC0003DMT400094909"/>
<dbReference type="InParanoid" id="M1DV53"/>
<dbReference type="AlphaFoldDB" id="M1DV53"/>